<sequence length="328" mass="37093">MNRPCTAIEIQVNGIQAVVLENEWLRAVILVGKGTDIWEIVYKPLKLELLMKTTAGLAVYEGRDFKKNRLAHYADGYPGGWQEIIPNRASFSSGEVGQREEGESAGVPWDYSIEQGDDQSVTLRCSLSLPYTPLTVEKTIRLLAGESTLFISERIVNTGINTVHFIWTHHPAFGGPLVNEQAQVILPEGSVAFNILRYEEDREGALVSFEEEPTSVLLPNGDRKSLLKIDPRKSIGQSCYIPLKGFQEGVAGIYNPSLNVKLLLEWDHETFPCLRYWSNNDEEIYTLALEPSSSWFSDIHDCIRHDNCISLKPMEEKRLWINLRVEQS</sequence>
<dbReference type="Proteomes" id="UP000289856">
    <property type="component" value="Chromosome"/>
</dbReference>
<dbReference type="Pfam" id="PF14486">
    <property type="entry name" value="DUF4432"/>
    <property type="match status" value="1"/>
</dbReference>
<dbReference type="RefSeq" id="WP_130607658.1">
    <property type="nucleotide sequence ID" value="NZ_AP019400.1"/>
</dbReference>
<protein>
    <recommendedName>
        <fullName evidence="3">Aldose 1-epimerase</fullName>
    </recommendedName>
</protein>
<dbReference type="GO" id="GO:0030246">
    <property type="term" value="F:carbohydrate binding"/>
    <property type="evidence" value="ECO:0007669"/>
    <property type="project" value="InterPro"/>
</dbReference>
<dbReference type="InterPro" id="IPR014718">
    <property type="entry name" value="GH-type_carb-bd"/>
</dbReference>
<dbReference type="SUPFAM" id="SSF74650">
    <property type="entry name" value="Galactose mutarotase-like"/>
    <property type="match status" value="1"/>
</dbReference>
<dbReference type="OrthoDB" id="2528227at2"/>
<keyword evidence="2" id="KW-1185">Reference proteome</keyword>
<name>A0A3T1D4D4_9BACL</name>
<accession>A0A3T1D4D4</accession>
<dbReference type="KEGG" id="cohn:KCTCHS21_22340"/>
<dbReference type="GO" id="GO:0003824">
    <property type="term" value="F:catalytic activity"/>
    <property type="evidence" value="ECO:0007669"/>
    <property type="project" value="InterPro"/>
</dbReference>
<evidence type="ECO:0000313" key="1">
    <source>
        <dbReference type="EMBL" id="BBI32835.1"/>
    </source>
</evidence>
<evidence type="ECO:0000313" key="2">
    <source>
        <dbReference type="Proteomes" id="UP000289856"/>
    </source>
</evidence>
<dbReference type="InterPro" id="IPR011013">
    <property type="entry name" value="Gal_mutarotase_sf_dom"/>
</dbReference>
<dbReference type="EMBL" id="AP019400">
    <property type="protein sequence ID" value="BBI32835.1"/>
    <property type="molecule type" value="Genomic_DNA"/>
</dbReference>
<evidence type="ECO:0008006" key="3">
    <source>
        <dbReference type="Google" id="ProtNLM"/>
    </source>
</evidence>
<organism evidence="1 2">
    <name type="scientific">Cohnella abietis</name>
    <dbReference type="NCBI Taxonomy" id="2507935"/>
    <lineage>
        <taxon>Bacteria</taxon>
        <taxon>Bacillati</taxon>
        <taxon>Bacillota</taxon>
        <taxon>Bacilli</taxon>
        <taxon>Bacillales</taxon>
        <taxon>Paenibacillaceae</taxon>
        <taxon>Cohnella</taxon>
    </lineage>
</organism>
<gene>
    <name evidence="1" type="ORF">KCTCHS21_22340</name>
</gene>
<dbReference type="AlphaFoldDB" id="A0A3T1D4D4"/>
<proteinExistence type="predicted"/>
<dbReference type="GO" id="GO:0005975">
    <property type="term" value="P:carbohydrate metabolic process"/>
    <property type="evidence" value="ECO:0007669"/>
    <property type="project" value="InterPro"/>
</dbReference>
<reference evidence="1 2" key="1">
    <citation type="submission" date="2019-01" db="EMBL/GenBank/DDBJ databases">
        <title>Complete genome sequence of Cohnella hallensis HS21 isolated from Korean fir (Abies koreana) rhizospheric soil.</title>
        <authorList>
            <person name="Jiang L."/>
            <person name="Kang S.W."/>
            <person name="Kim S."/>
            <person name="Jung J."/>
            <person name="Kim C.Y."/>
            <person name="Kim D.H."/>
            <person name="Kim S.W."/>
            <person name="Lee J."/>
        </authorList>
    </citation>
    <scope>NUCLEOTIDE SEQUENCE [LARGE SCALE GENOMIC DNA]</scope>
    <source>
        <strain evidence="1 2">HS21</strain>
    </source>
</reference>
<dbReference type="InterPro" id="IPR027839">
    <property type="entry name" value="DUF4432"/>
</dbReference>
<dbReference type="Gene3D" id="2.70.98.10">
    <property type="match status" value="1"/>
</dbReference>